<reference evidence="1 2" key="1">
    <citation type="journal article" date="2018" name="PLoS ONE">
        <title>The draft genome of Kipferlia bialata reveals reductive genome evolution in fornicate parasites.</title>
        <authorList>
            <person name="Tanifuji G."/>
            <person name="Takabayashi S."/>
            <person name="Kume K."/>
            <person name="Takagi M."/>
            <person name="Nakayama T."/>
            <person name="Kamikawa R."/>
            <person name="Inagaki Y."/>
            <person name="Hashimoto T."/>
        </authorList>
    </citation>
    <scope>NUCLEOTIDE SEQUENCE [LARGE SCALE GENOMIC DNA]</scope>
    <source>
        <strain evidence="1">NY0173</strain>
    </source>
</reference>
<gene>
    <name evidence="1" type="ORF">KIPB_014521</name>
</gene>
<comment type="caution">
    <text evidence="1">The sequence shown here is derived from an EMBL/GenBank/DDBJ whole genome shotgun (WGS) entry which is preliminary data.</text>
</comment>
<name>A0A391NWZ3_9EUKA</name>
<sequence>CMLNPTTMLVVQEERTLVVELDPELFYIYADVD</sequence>
<accession>A0A391NWZ3</accession>
<dbReference type="Proteomes" id="UP000265618">
    <property type="component" value="Unassembled WGS sequence"/>
</dbReference>
<evidence type="ECO:0000313" key="1">
    <source>
        <dbReference type="EMBL" id="GCA64516.1"/>
    </source>
</evidence>
<proteinExistence type="predicted"/>
<protein>
    <submittedName>
        <fullName evidence="1">Uncharacterized protein</fullName>
    </submittedName>
</protein>
<keyword evidence="2" id="KW-1185">Reference proteome</keyword>
<feature type="non-terminal residue" evidence="1">
    <location>
        <position position="1"/>
    </location>
</feature>
<organism evidence="1 2">
    <name type="scientific">Kipferlia bialata</name>
    <dbReference type="NCBI Taxonomy" id="797122"/>
    <lineage>
        <taxon>Eukaryota</taxon>
        <taxon>Metamonada</taxon>
        <taxon>Carpediemonas-like organisms</taxon>
        <taxon>Kipferlia</taxon>
    </lineage>
</organism>
<dbReference type="AlphaFoldDB" id="A0A391NWZ3"/>
<dbReference type="EMBL" id="BDIP01007510">
    <property type="protein sequence ID" value="GCA64516.1"/>
    <property type="molecule type" value="Genomic_DNA"/>
</dbReference>
<evidence type="ECO:0000313" key="2">
    <source>
        <dbReference type="Proteomes" id="UP000265618"/>
    </source>
</evidence>